<dbReference type="EMBL" id="JACDXX010000006">
    <property type="protein sequence ID" value="MCB5409916.1"/>
    <property type="molecule type" value="Genomic_DNA"/>
</dbReference>
<comment type="catalytic activity">
    <reaction evidence="8">
        <text>(6S)-5,6,7,8-tetrahydrofolate + NADP(+) = 7,8-dihydrofolate + NADPH + H(+)</text>
        <dbReference type="Rhea" id="RHEA:15009"/>
        <dbReference type="ChEBI" id="CHEBI:15378"/>
        <dbReference type="ChEBI" id="CHEBI:57451"/>
        <dbReference type="ChEBI" id="CHEBI:57453"/>
        <dbReference type="ChEBI" id="CHEBI:57783"/>
        <dbReference type="ChEBI" id="CHEBI:58349"/>
        <dbReference type="EC" id="1.5.1.3"/>
    </reaction>
</comment>
<dbReference type="PIRSF" id="PIRSF000194">
    <property type="entry name" value="DHFR"/>
    <property type="match status" value="1"/>
</dbReference>
<keyword evidence="12" id="KW-1185">Reference proteome</keyword>
<dbReference type="Proteomes" id="UP001198571">
    <property type="component" value="Unassembled WGS sequence"/>
</dbReference>
<name>A0ABS8CKN3_9RHOB</name>
<dbReference type="Gene3D" id="3.40.430.10">
    <property type="entry name" value="Dihydrofolate Reductase, subunit A"/>
    <property type="match status" value="1"/>
</dbReference>
<feature type="domain" description="DHFR" evidence="10">
    <location>
        <begin position="1"/>
        <end position="158"/>
    </location>
</feature>
<dbReference type="CDD" id="cd00209">
    <property type="entry name" value="DHFR"/>
    <property type="match status" value="1"/>
</dbReference>
<organism evidence="11 12">
    <name type="scientific">Pseudogemmobacter faecipullorum</name>
    <dbReference type="NCBI Taxonomy" id="2755041"/>
    <lineage>
        <taxon>Bacteria</taxon>
        <taxon>Pseudomonadati</taxon>
        <taxon>Pseudomonadota</taxon>
        <taxon>Alphaproteobacteria</taxon>
        <taxon>Rhodobacterales</taxon>
        <taxon>Paracoccaceae</taxon>
        <taxon>Pseudogemmobacter</taxon>
    </lineage>
</organism>
<comment type="pathway">
    <text evidence="1 8">Cofactor biosynthesis; tetrahydrofolate biosynthesis; 5,6,7,8-tetrahydrofolate from 7,8-dihydrofolate: step 1/1.</text>
</comment>
<comment type="caution">
    <text evidence="11">The sequence shown here is derived from an EMBL/GenBank/DDBJ whole genome shotgun (WGS) entry which is preliminary data.</text>
</comment>
<accession>A0ABS8CKN3</accession>
<dbReference type="Pfam" id="PF00186">
    <property type="entry name" value="DHFR_1"/>
    <property type="match status" value="1"/>
</dbReference>
<evidence type="ECO:0000256" key="6">
    <source>
        <dbReference type="ARBA" id="ARBA00023002"/>
    </source>
</evidence>
<keyword evidence="5 8" id="KW-0521">NADP</keyword>
<comment type="similarity">
    <text evidence="2 8 9">Belongs to the dihydrofolate reductase family.</text>
</comment>
<evidence type="ECO:0000256" key="5">
    <source>
        <dbReference type="ARBA" id="ARBA00022857"/>
    </source>
</evidence>
<sequence>MLTIIVARAQNGAIGKDNTIPWFAPEDLALFKRETLGGAIIMGRNTWDSLPKKPLPSRENIVVSSKMSGDFVVPSLEAALQRARDLGIPRAYAIGGASIYREALRIADRMLITEVAMPVADADTFFPEFDARDWQLKDSFPLRAEAPSCLAREYIRRV</sequence>
<evidence type="ECO:0000256" key="2">
    <source>
        <dbReference type="ARBA" id="ARBA00009539"/>
    </source>
</evidence>
<keyword evidence="4 8" id="KW-0554">One-carbon metabolism</keyword>
<dbReference type="RefSeq" id="WP_226934826.1">
    <property type="nucleotide sequence ID" value="NZ_JACDXX010000006.1"/>
</dbReference>
<evidence type="ECO:0000256" key="1">
    <source>
        <dbReference type="ARBA" id="ARBA00004903"/>
    </source>
</evidence>
<dbReference type="InterPro" id="IPR001796">
    <property type="entry name" value="DHFR_dom"/>
</dbReference>
<dbReference type="PROSITE" id="PS51330">
    <property type="entry name" value="DHFR_2"/>
    <property type="match status" value="1"/>
</dbReference>
<dbReference type="PANTHER" id="PTHR48069:SF3">
    <property type="entry name" value="DIHYDROFOLATE REDUCTASE"/>
    <property type="match status" value="1"/>
</dbReference>
<dbReference type="SUPFAM" id="SSF53597">
    <property type="entry name" value="Dihydrofolate reductase-like"/>
    <property type="match status" value="1"/>
</dbReference>
<protein>
    <recommendedName>
        <fullName evidence="3 8">Dihydrofolate reductase</fullName>
        <ecNumber evidence="3 8">1.5.1.3</ecNumber>
    </recommendedName>
</protein>
<dbReference type="PRINTS" id="PR00070">
    <property type="entry name" value="DHFR"/>
</dbReference>
<proteinExistence type="inferred from homology"/>
<evidence type="ECO:0000256" key="7">
    <source>
        <dbReference type="ARBA" id="ARBA00025067"/>
    </source>
</evidence>
<evidence type="ECO:0000313" key="11">
    <source>
        <dbReference type="EMBL" id="MCB5409916.1"/>
    </source>
</evidence>
<dbReference type="EC" id="1.5.1.3" evidence="3 8"/>
<gene>
    <name evidence="11" type="ORF">H0485_07880</name>
</gene>
<evidence type="ECO:0000313" key="12">
    <source>
        <dbReference type="Proteomes" id="UP001198571"/>
    </source>
</evidence>
<dbReference type="PROSITE" id="PS00075">
    <property type="entry name" value="DHFR_1"/>
    <property type="match status" value="1"/>
</dbReference>
<dbReference type="InterPro" id="IPR012259">
    <property type="entry name" value="DHFR"/>
</dbReference>
<dbReference type="InterPro" id="IPR017925">
    <property type="entry name" value="DHFR_CS"/>
</dbReference>
<evidence type="ECO:0000256" key="3">
    <source>
        <dbReference type="ARBA" id="ARBA00012856"/>
    </source>
</evidence>
<dbReference type="PANTHER" id="PTHR48069">
    <property type="entry name" value="DIHYDROFOLATE REDUCTASE"/>
    <property type="match status" value="1"/>
</dbReference>
<evidence type="ECO:0000256" key="4">
    <source>
        <dbReference type="ARBA" id="ARBA00022563"/>
    </source>
</evidence>
<evidence type="ECO:0000256" key="9">
    <source>
        <dbReference type="RuleBase" id="RU004474"/>
    </source>
</evidence>
<reference evidence="11 12" key="1">
    <citation type="submission" date="2020-07" db="EMBL/GenBank/DDBJ databases">
        <title>Pseudogemmobacter sp. nov., isolated from poultry manure in Taiwan.</title>
        <authorList>
            <person name="Lin S.-Y."/>
            <person name="Tang Y.-S."/>
            <person name="Young C.-C."/>
        </authorList>
    </citation>
    <scope>NUCLEOTIDE SEQUENCE [LARGE SCALE GENOMIC DNA]</scope>
    <source>
        <strain evidence="11 12">CC-YST710</strain>
    </source>
</reference>
<keyword evidence="6 8" id="KW-0560">Oxidoreductase</keyword>
<evidence type="ECO:0000259" key="10">
    <source>
        <dbReference type="PROSITE" id="PS51330"/>
    </source>
</evidence>
<comment type="function">
    <text evidence="7 8">Key enzyme in folate metabolism. Catalyzes an essential reaction for de novo glycine and purine synthesis, and for DNA precursor synthesis.</text>
</comment>
<evidence type="ECO:0000256" key="8">
    <source>
        <dbReference type="PIRNR" id="PIRNR000194"/>
    </source>
</evidence>
<dbReference type="InterPro" id="IPR024072">
    <property type="entry name" value="DHFR-like_dom_sf"/>
</dbReference>